<name>A0ABV3P6W9_9ACTN</name>
<feature type="domain" description="DUF2382" evidence="1">
    <location>
        <begin position="1"/>
        <end position="112"/>
    </location>
</feature>
<keyword evidence="3" id="KW-1185">Reference proteome</keyword>
<dbReference type="InterPro" id="IPR019060">
    <property type="entry name" value="DUF2382"/>
</dbReference>
<dbReference type="Proteomes" id="UP001555826">
    <property type="component" value="Unassembled WGS sequence"/>
</dbReference>
<organism evidence="2 3">
    <name type="scientific">Kineococcus endophyticus</name>
    <dbReference type="NCBI Taxonomy" id="1181883"/>
    <lineage>
        <taxon>Bacteria</taxon>
        <taxon>Bacillati</taxon>
        <taxon>Actinomycetota</taxon>
        <taxon>Actinomycetes</taxon>
        <taxon>Kineosporiales</taxon>
        <taxon>Kineosporiaceae</taxon>
        <taxon>Kineococcus</taxon>
    </lineage>
</organism>
<reference evidence="2 3" key="1">
    <citation type="submission" date="2024-07" db="EMBL/GenBank/DDBJ databases">
        <authorList>
            <person name="Thanompreechachai J."/>
            <person name="Duangmal K."/>
        </authorList>
    </citation>
    <scope>NUCLEOTIDE SEQUENCE [LARGE SCALE GENOMIC DNA]</scope>
    <source>
        <strain evidence="2 3">KCTC 19886</strain>
    </source>
</reference>
<protein>
    <submittedName>
        <fullName evidence="2">DUF2382 domain-containing protein</fullName>
    </submittedName>
</protein>
<evidence type="ECO:0000313" key="2">
    <source>
        <dbReference type="EMBL" id="MEW9265148.1"/>
    </source>
</evidence>
<dbReference type="EMBL" id="JBFNQN010000006">
    <property type="protein sequence ID" value="MEW9265148.1"/>
    <property type="molecule type" value="Genomic_DNA"/>
</dbReference>
<accession>A0ABV3P6W9</accession>
<evidence type="ECO:0000313" key="3">
    <source>
        <dbReference type="Proteomes" id="UP001555826"/>
    </source>
</evidence>
<proteinExistence type="predicted"/>
<dbReference type="Pfam" id="PF09557">
    <property type="entry name" value="DUF2382"/>
    <property type="match status" value="1"/>
</dbReference>
<dbReference type="RefSeq" id="WP_367638085.1">
    <property type="nucleotide sequence ID" value="NZ_JBFNQN010000006.1"/>
</dbReference>
<comment type="caution">
    <text evidence="2">The sequence shown here is derived from an EMBL/GenBank/DDBJ whole genome shotgun (WGS) entry which is preliminary data.</text>
</comment>
<evidence type="ECO:0000259" key="1">
    <source>
        <dbReference type="Pfam" id="PF09557"/>
    </source>
</evidence>
<gene>
    <name evidence="2" type="ORF">AB1207_10350</name>
</gene>
<sequence>MVLSAEALRTGTVRVARERVRISKRIVETTRTVEVPVRVEQLVVVHEPLGPDDPVPDVDPTAPVEELVVVLHEEVPEVTLRVHPVELVRIGIDTVPGEVVVEADVRSEEVEVDERPARGN</sequence>